<evidence type="ECO:0000259" key="4">
    <source>
        <dbReference type="Pfam" id="PF00501"/>
    </source>
</evidence>
<evidence type="ECO:0000313" key="7">
    <source>
        <dbReference type="EMBL" id="SDE53725.1"/>
    </source>
</evidence>
<dbReference type="InterPro" id="IPR000873">
    <property type="entry name" value="AMP-dep_synth/lig_dom"/>
</dbReference>
<dbReference type="InterPro" id="IPR045851">
    <property type="entry name" value="AMP-bd_C_sf"/>
</dbReference>
<comment type="similarity">
    <text evidence="1">Belongs to the ATP-dependent AMP-binding enzyme family.</text>
</comment>
<evidence type="ECO:0000259" key="5">
    <source>
        <dbReference type="Pfam" id="PF13193"/>
    </source>
</evidence>
<dbReference type="Gene3D" id="3.40.50.12780">
    <property type="entry name" value="N-terminal domain of ligase-like"/>
    <property type="match status" value="1"/>
</dbReference>
<proteinExistence type="inferred from homology"/>
<dbReference type="InterPro" id="IPR025110">
    <property type="entry name" value="AMP-bd_C"/>
</dbReference>
<reference evidence="7" key="1">
    <citation type="submission" date="2016-10" db="EMBL/GenBank/DDBJ databases">
        <authorList>
            <person name="de Groot N.N."/>
        </authorList>
    </citation>
    <scope>NUCLEOTIDE SEQUENCE [LARGE SCALE GENOMIC DNA]</scope>
    <source>
        <strain evidence="7">DSM 20639</strain>
    </source>
</reference>
<evidence type="ECO:0000256" key="3">
    <source>
        <dbReference type="SAM" id="MobiDB-lite"/>
    </source>
</evidence>
<name>A0A1G7DS76_9ACTO</name>
<protein>
    <submittedName>
        <fullName evidence="6">AMP-binding protein</fullName>
    </submittedName>
    <submittedName>
        <fullName evidence="7">Fatty-acyl-CoA synthase</fullName>
    </submittedName>
</protein>
<evidence type="ECO:0000256" key="2">
    <source>
        <dbReference type="ARBA" id="ARBA00022598"/>
    </source>
</evidence>
<evidence type="ECO:0000256" key="1">
    <source>
        <dbReference type="ARBA" id="ARBA00006432"/>
    </source>
</evidence>
<evidence type="ECO:0000313" key="6">
    <source>
        <dbReference type="EMBL" id="MDY5153557.1"/>
    </source>
</evidence>
<dbReference type="EMBL" id="FNAU01000012">
    <property type="protein sequence ID" value="SDE53725.1"/>
    <property type="molecule type" value="Genomic_DNA"/>
</dbReference>
<reference evidence="6" key="3">
    <citation type="submission" date="2023-10" db="EMBL/GenBank/DDBJ databases">
        <title>Whole Genome based description of the genera Actinobaculum and Actinotignum reveals a complex phylogenetic relationship within the species included in the genus Actinotignum.</title>
        <authorList>
            <person name="Jensen C.S."/>
            <person name="Dargis R."/>
            <person name="Kemp M."/>
            <person name="Christensen J.J."/>
        </authorList>
    </citation>
    <scope>NUCLEOTIDE SEQUENCE</scope>
    <source>
        <strain evidence="6">Actinobaculum_suis_CCUG19206T</strain>
    </source>
</reference>
<feature type="domain" description="AMP-dependent synthetase/ligase" evidence="4">
    <location>
        <begin position="16"/>
        <end position="112"/>
    </location>
</feature>
<dbReference type="GO" id="GO:0006631">
    <property type="term" value="P:fatty acid metabolic process"/>
    <property type="evidence" value="ECO:0007669"/>
    <property type="project" value="TreeGrafter"/>
</dbReference>
<dbReference type="RefSeq" id="WP_256332576.1">
    <property type="nucleotide sequence ID" value="NZ_FNAU01000012.1"/>
</dbReference>
<dbReference type="GO" id="GO:0031956">
    <property type="term" value="F:medium-chain fatty acid-CoA ligase activity"/>
    <property type="evidence" value="ECO:0007669"/>
    <property type="project" value="TreeGrafter"/>
</dbReference>
<reference evidence="8" key="2">
    <citation type="submission" date="2016-10" db="EMBL/GenBank/DDBJ databases">
        <authorList>
            <person name="Varghese N."/>
        </authorList>
    </citation>
    <scope>NUCLEOTIDE SEQUENCE [LARGE SCALE GENOMIC DNA]</scope>
    <source>
        <strain evidence="8">DSM 20639</strain>
    </source>
</reference>
<keyword evidence="2" id="KW-0436">Ligase</keyword>
<dbReference type="SUPFAM" id="SSF56801">
    <property type="entry name" value="Acetyl-CoA synthetase-like"/>
    <property type="match status" value="1"/>
</dbReference>
<dbReference type="Gene3D" id="3.30.300.30">
    <property type="match status" value="1"/>
</dbReference>
<dbReference type="PANTHER" id="PTHR43201">
    <property type="entry name" value="ACYL-COA SYNTHETASE"/>
    <property type="match status" value="1"/>
</dbReference>
<feature type="domain" description="AMP-dependent synthetase/ligase" evidence="4">
    <location>
        <begin position="197"/>
        <end position="391"/>
    </location>
</feature>
<sequence>MDMEYSPIYNFAHSLDRAVFVRPEAPSITYGEQTWTVREAADTSRRLAQLLVQAGITRGDRVMMVARNSPYHFFLAVACARIGAVFVPVSFRLTHVELQRLVDFCAPRVIVVEPEVGAAGPFSSPGTLLSFVIDDDVQAPPFTPALKNGYIALTASFAGFSADFLSDGKRGLSALNTNGYPEGVAVMMFRPALPEAPRAIELTYENLWWADRNAQESFGIGVDSVLLLASTCCSIGGLNGGTIFHFARGGHTIITRNFEPGGLLDAIEMHGVNSLFAVPTVYMLMLEHESFLRRNLSSLHTPLIGGTPVQPALLGRLDAAGIHAINVWASAETAGPGAFLPSRYSAEKPGSVGRAVPYLEARITGRDGHEVAPGECGHLEFRGPAVSDGYWHGEAYTEKSFHDGWFRSGDLAVIDRDGFISLHGRVTSTIKSGGETIYPEEVEDVLRQYPGVAEAVVCGVPDALWGERVAAAVKMNTGEYPATGQIPAYTGQIPVQTGERPVYPGGGERPAYPQTGRIPAQTGERPVPTGTYPAPIATGSISVATGPVRIPRLRAEYHEDAGQNIYAEPQECGENGTPASLATASHPVEGVKIPTLEDMQAFAGRILGRHKLPRILAVVDSLPRDSKGRPSRQAAREYLLKLRSGHPSE</sequence>
<evidence type="ECO:0000313" key="8">
    <source>
        <dbReference type="Proteomes" id="UP000182744"/>
    </source>
</evidence>
<dbReference type="AlphaFoldDB" id="A0A1G7DS76"/>
<dbReference type="Pfam" id="PF13193">
    <property type="entry name" value="AMP-binding_C"/>
    <property type="match status" value="1"/>
</dbReference>
<accession>A0A1G7DS76</accession>
<gene>
    <name evidence="6" type="ORF">R6G71_05780</name>
    <name evidence="7" type="ORF">SAMN05421878_11246</name>
</gene>
<dbReference type="Pfam" id="PF00501">
    <property type="entry name" value="AMP-binding"/>
    <property type="match status" value="2"/>
</dbReference>
<feature type="domain" description="AMP-binding enzyme C-terminal" evidence="5">
    <location>
        <begin position="441"/>
        <end position="478"/>
    </location>
</feature>
<dbReference type="Proteomes" id="UP000182744">
    <property type="component" value="Unassembled WGS sequence"/>
</dbReference>
<organism evidence="7 8">
    <name type="scientific">Actinobaculum suis</name>
    <dbReference type="NCBI Taxonomy" id="1657"/>
    <lineage>
        <taxon>Bacteria</taxon>
        <taxon>Bacillati</taxon>
        <taxon>Actinomycetota</taxon>
        <taxon>Actinomycetes</taxon>
        <taxon>Actinomycetales</taxon>
        <taxon>Actinomycetaceae</taxon>
        <taxon>Actinobaculum</taxon>
    </lineage>
</organism>
<dbReference type="PANTHER" id="PTHR43201:SF5">
    <property type="entry name" value="MEDIUM-CHAIN ACYL-COA LIGASE ACSF2, MITOCHONDRIAL"/>
    <property type="match status" value="1"/>
</dbReference>
<keyword evidence="8" id="KW-1185">Reference proteome</keyword>
<dbReference type="EMBL" id="JAWNFU010000003">
    <property type="protein sequence ID" value="MDY5153557.1"/>
    <property type="molecule type" value="Genomic_DNA"/>
</dbReference>
<dbReference type="Proteomes" id="UP001273799">
    <property type="component" value="Unassembled WGS sequence"/>
</dbReference>
<feature type="region of interest" description="Disordered" evidence="3">
    <location>
        <begin position="505"/>
        <end position="526"/>
    </location>
</feature>
<dbReference type="InterPro" id="IPR042099">
    <property type="entry name" value="ANL_N_sf"/>
</dbReference>